<dbReference type="InterPro" id="IPR011545">
    <property type="entry name" value="DEAD/DEAH_box_helicase_dom"/>
</dbReference>
<dbReference type="STRING" id="69332.A0A388JYM1"/>
<dbReference type="InterPro" id="IPR027417">
    <property type="entry name" value="P-loop_NTPase"/>
</dbReference>
<feature type="compositionally biased region" description="Basic and acidic residues" evidence="9">
    <location>
        <begin position="180"/>
        <end position="202"/>
    </location>
</feature>
<dbReference type="Gramene" id="GBG62911">
    <property type="protein sequence ID" value="GBG62911"/>
    <property type="gene ID" value="CBR_g34283"/>
</dbReference>
<evidence type="ECO:0000256" key="3">
    <source>
        <dbReference type="ARBA" id="ARBA00022801"/>
    </source>
</evidence>
<dbReference type="CDD" id="cd18791">
    <property type="entry name" value="SF2_C_RHA"/>
    <property type="match status" value="1"/>
</dbReference>
<keyword evidence="8" id="KW-0175">Coiled coil</keyword>
<accession>A0A388JYM1</accession>
<evidence type="ECO:0000256" key="8">
    <source>
        <dbReference type="SAM" id="Coils"/>
    </source>
</evidence>
<dbReference type="GO" id="GO:0016787">
    <property type="term" value="F:hydrolase activity"/>
    <property type="evidence" value="ECO:0007669"/>
    <property type="project" value="UniProtKB-KW"/>
</dbReference>
<sequence>MDIQLYCAMQSDEDEENASSSEDDWEVWADPREQMRRKQERKKVVDPAARAVSAAAEFRAAKEEAMKAKEKGDKQRQMAAGKVIRELKEEMARLGLEEEVLYREPATDDVGALAGETDGREDGETAVSEGGGFGSSLGGLLTGEESDEDEAENNSEPLGMFMAENDERQEMGGAELGGDCDSKRDGDAGSRLADAESRETKAAGETTKAGAEDEQPEEEGMGSMFDEDAVSEELPASVLAVKRKEKRVVEMWGAGSQGGGGKHGPAAGKKGKGAGAPSQEEVLRMPKTVLQQLCQKNGWLSPRYEKLPLLETGAWGQYRYSVMIVRPAGGRRKGRVLTGPTTYQLPEDEDGWESVSDAQNAVATRALYSLIENQPLYRTLPSPYREMWLRWDDQGVEKLKEETAEEQARRSAFINTLISTGTSAAKGKIEEPRIKEGEEKNRVLSMDTKTKAEEWEAMAASMEVDKRKSEMEAERLKAQSRRLKEKRRLVLNSVKYQAMHEVRLSLPILAVKDEMLHALHEWGVVVISGETGSGKTTQVPQYILDDMLEREEGAICNIICTQPRRIAAVSVAERVAEERCEHSPGSPEATVGYHVRLDAARSASTRLLFCTTGILLRRFASDPDLAEVTHVIVDEVHERTIQGDFLLVILKDLLEKRKKSPNLPKLRLLLMSATVDPSLFSQYFGGCPIISASGRTFGVETHFLEDVYETLEYRLTSSSDAALHGQYDMNRKKTAKNLVASSRGRQDLVRSGWGDDASLDEAMVNSNYDEKRYVNYSERTHKNLALVDEEKIDYDLLEELIIHIDTNYEPGAILVFLPGVAEIQALLDRLTVSPRFGGLRSSWLLPLHSSVSPADQRRVFLRPPENIRKIVVATNIAETSITIDDIAYVVDSGKHKENRYNPRKGMTCLVEAWISRANAKQRQGRAGRVREGHCFALYTKHRHSVLMRMYQLPEMLRVSLVELCLQIMVLNLAPVSSFLAKTIHWPIVAMLIFGVRGIRKAAMEASDL</sequence>
<evidence type="ECO:0000256" key="9">
    <source>
        <dbReference type="SAM" id="MobiDB-lite"/>
    </source>
</evidence>
<feature type="region of interest" description="Disordered" evidence="9">
    <location>
        <begin position="105"/>
        <end position="222"/>
    </location>
</feature>
<reference evidence="12 13" key="1">
    <citation type="journal article" date="2018" name="Cell">
        <title>The Chara Genome: Secondary Complexity and Implications for Plant Terrestrialization.</title>
        <authorList>
            <person name="Nishiyama T."/>
            <person name="Sakayama H."/>
            <person name="Vries J.D."/>
            <person name="Buschmann H."/>
            <person name="Saint-Marcoux D."/>
            <person name="Ullrich K.K."/>
            <person name="Haas F.B."/>
            <person name="Vanderstraeten L."/>
            <person name="Becker D."/>
            <person name="Lang D."/>
            <person name="Vosolsobe S."/>
            <person name="Rombauts S."/>
            <person name="Wilhelmsson P.K.I."/>
            <person name="Janitza P."/>
            <person name="Kern R."/>
            <person name="Heyl A."/>
            <person name="Rumpler F."/>
            <person name="Villalobos L.I.A.C."/>
            <person name="Clay J.M."/>
            <person name="Skokan R."/>
            <person name="Toyoda A."/>
            <person name="Suzuki Y."/>
            <person name="Kagoshima H."/>
            <person name="Schijlen E."/>
            <person name="Tajeshwar N."/>
            <person name="Catarino B."/>
            <person name="Hetherington A.J."/>
            <person name="Saltykova A."/>
            <person name="Bonnot C."/>
            <person name="Breuninger H."/>
            <person name="Symeonidi A."/>
            <person name="Radhakrishnan G.V."/>
            <person name="Van Nieuwerburgh F."/>
            <person name="Deforce D."/>
            <person name="Chang C."/>
            <person name="Karol K.G."/>
            <person name="Hedrich R."/>
            <person name="Ulvskov P."/>
            <person name="Glockner G."/>
            <person name="Delwiche C.F."/>
            <person name="Petrasek J."/>
            <person name="Van de Peer Y."/>
            <person name="Friml J."/>
            <person name="Beilby M."/>
            <person name="Dolan L."/>
            <person name="Kohara Y."/>
            <person name="Sugano S."/>
            <person name="Fujiyama A."/>
            <person name="Delaux P.-M."/>
            <person name="Quint M."/>
            <person name="TheiBen G."/>
            <person name="Hagemann M."/>
            <person name="Harholt J."/>
            <person name="Dunand C."/>
            <person name="Zachgo S."/>
            <person name="Langdale J."/>
            <person name="Maumus F."/>
            <person name="Straeten D.V.D."/>
            <person name="Gould S.B."/>
            <person name="Rensing S.A."/>
        </authorList>
    </citation>
    <scope>NUCLEOTIDE SEQUENCE [LARGE SCALE GENOMIC DNA]</scope>
    <source>
        <strain evidence="12 13">S276</strain>
    </source>
</reference>
<feature type="region of interest" description="Disordered" evidence="9">
    <location>
        <begin position="1"/>
        <end position="26"/>
    </location>
</feature>
<dbReference type="GO" id="GO:0003723">
    <property type="term" value="F:RNA binding"/>
    <property type="evidence" value="ECO:0007669"/>
    <property type="project" value="UniProtKB-KW"/>
</dbReference>
<dbReference type="Pfam" id="PF00271">
    <property type="entry name" value="Helicase_C"/>
    <property type="match status" value="1"/>
</dbReference>
<evidence type="ECO:0000256" key="1">
    <source>
        <dbReference type="ARBA" id="ARBA00012552"/>
    </source>
</evidence>
<dbReference type="GO" id="GO:0005524">
    <property type="term" value="F:ATP binding"/>
    <property type="evidence" value="ECO:0007669"/>
    <property type="project" value="UniProtKB-KW"/>
</dbReference>
<evidence type="ECO:0000259" key="10">
    <source>
        <dbReference type="PROSITE" id="PS51192"/>
    </source>
</evidence>
<dbReference type="PROSITE" id="PS51194">
    <property type="entry name" value="HELICASE_CTER"/>
    <property type="match status" value="1"/>
</dbReference>
<dbReference type="EC" id="3.6.4.13" evidence="1"/>
<keyword evidence="13" id="KW-1185">Reference proteome</keyword>
<evidence type="ECO:0000256" key="2">
    <source>
        <dbReference type="ARBA" id="ARBA00022741"/>
    </source>
</evidence>
<gene>
    <name evidence="12" type="ORF">CBR_g34283</name>
</gene>
<comment type="catalytic activity">
    <reaction evidence="7">
        <text>ATP + H2O = ADP + phosphate + H(+)</text>
        <dbReference type="Rhea" id="RHEA:13065"/>
        <dbReference type="ChEBI" id="CHEBI:15377"/>
        <dbReference type="ChEBI" id="CHEBI:15378"/>
        <dbReference type="ChEBI" id="CHEBI:30616"/>
        <dbReference type="ChEBI" id="CHEBI:43474"/>
        <dbReference type="ChEBI" id="CHEBI:456216"/>
        <dbReference type="EC" id="3.6.4.13"/>
    </reaction>
</comment>
<dbReference type="Pfam" id="PF00270">
    <property type="entry name" value="DEAD"/>
    <property type="match status" value="1"/>
</dbReference>
<feature type="coiled-coil region" evidence="8">
    <location>
        <begin position="51"/>
        <end position="104"/>
    </location>
</feature>
<dbReference type="PANTHER" id="PTHR18934:SF246">
    <property type="entry name" value="DEXH-BOX ATP-DEPENDENT RNA HELICASE DEXH4, CHLOROPLASTIC-RELATED"/>
    <property type="match status" value="1"/>
</dbReference>
<dbReference type="InterPro" id="IPR014001">
    <property type="entry name" value="Helicase_ATP-bd"/>
</dbReference>
<evidence type="ECO:0000313" key="12">
    <source>
        <dbReference type="EMBL" id="GBG62911.1"/>
    </source>
</evidence>
<keyword evidence="2" id="KW-0547">Nucleotide-binding</keyword>
<evidence type="ECO:0000256" key="7">
    <source>
        <dbReference type="ARBA" id="ARBA00047984"/>
    </source>
</evidence>
<name>A0A388JYM1_CHABU</name>
<feature type="compositionally biased region" description="Acidic residues" evidence="9">
    <location>
        <begin position="11"/>
        <end position="26"/>
    </location>
</feature>
<feature type="region of interest" description="Disordered" evidence="9">
    <location>
        <begin position="253"/>
        <end position="279"/>
    </location>
</feature>
<feature type="coiled-coil region" evidence="8">
    <location>
        <begin position="459"/>
        <end position="486"/>
    </location>
</feature>
<feature type="domain" description="Helicase ATP-binding" evidence="10">
    <location>
        <begin position="516"/>
        <end position="693"/>
    </location>
</feature>
<feature type="compositionally biased region" description="Acidic residues" evidence="9">
    <location>
        <begin position="144"/>
        <end position="153"/>
    </location>
</feature>
<dbReference type="AlphaFoldDB" id="A0A388JYM1"/>
<dbReference type="EMBL" id="BFEA01000033">
    <property type="protein sequence ID" value="GBG62911.1"/>
    <property type="molecule type" value="Genomic_DNA"/>
</dbReference>
<dbReference type="FunFam" id="3.40.50.300:FF:000500">
    <property type="entry name" value="ATP-dependent RNA helicase DHX29"/>
    <property type="match status" value="1"/>
</dbReference>
<dbReference type="InterPro" id="IPR001650">
    <property type="entry name" value="Helicase_C-like"/>
</dbReference>
<evidence type="ECO:0000256" key="4">
    <source>
        <dbReference type="ARBA" id="ARBA00022806"/>
    </source>
</evidence>
<dbReference type="FunFam" id="3.40.50.300:FF:000819">
    <property type="entry name" value="ATP dependent RNA helicase, putative"/>
    <property type="match status" value="1"/>
</dbReference>
<feature type="compositionally biased region" description="Acidic residues" evidence="9">
    <location>
        <begin position="212"/>
        <end position="222"/>
    </location>
</feature>
<dbReference type="Gene3D" id="3.40.50.300">
    <property type="entry name" value="P-loop containing nucleotide triphosphate hydrolases"/>
    <property type="match status" value="2"/>
</dbReference>
<evidence type="ECO:0000256" key="6">
    <source>
        <dbReference type="ARBA" id="ARBA00022884"/>
    </source>
</evidence>
<dbReference type="SUPFAM" id="SSF52540">
    <property type="entry name" value="P-loop containing nucleoside triphosphate hydrolases"/>
    <property type="match status" value="1"/>
</dbReference>
<protein>
    <recommendedName>
        <fullName evidence="1">RNA helicase</fullName>
        <ecNumber evidence="1">3.6.4.13</ecNumber>
    </recommendedName>
</protein>
<dbReference type="SMART" id="SM00487">
    <property type="entry name" value="DEXDc"/>
    <property type="match status" value="1"/>
</dbReference>
<feature type="compositionally biased region" description="Gly residues" evidence="9">
    <location>
        <begin position="129"/>
        <end position="141"/>
    </location>
</feature>
<organism evidence="12 13">
    <name type="scientific">Chara braunii</name>
    <name type="common">Braun's stonewort</name>
    <dbReference type="NCBI Taxonomy" id="69332"/>
    <lineage>
        <taxon>Eukaryota</taxon>
        <taxon>Viridiplantae</taxon>
        <taxon>Streptophyta</taxon>
        <taxon>Charophyceae</taxon>
        <taxon>Charales</taxon>
        <taxon>Characeae</taxon>
        <taxon>Chara</taxon>
    </lineage>
</organism>
<dbReference type="GO" id="GO:0003724">
    <property type="term" value="F:RNA helicase activity"/>
    <property type="evidence" value="ECO:0007669"/>
    <property type="project" value="UniProtKB-EC"/>
</dbReference>
<dbReference type="Proteomes" id="UP000265515">
    <property type="component" value="Unassembled WGS sequence"/>
</dbReference>
<dbReference type="PROSITE" id="PS51192">
    <property type="entry name" value="HELICASE_ATP_BIND_1"/>
    <property type="match status" value="1"/>
</dbReference>
<dbReference type="InterPro" id="IPR056328">
    <property type="entry name" value="DSRM_DHX29"/>
</dbReference>
<dbReference type="CDD" id="cd17917">
    <property type="entry name" value="DEXHc_RHA-like"/>
    <property type="match status" value="1"/>
</dbReference>
<keyword evidence="3" id="KW-0378">Hydrolase</keyword>
<evidence type="ECO:0000259" key="11">
    <source>
        <dbReference type="PROSITE" id="PS51194"/>
    </source>
</evidence>
<feature type="domain" description="Helicase C-terminal" evidence="11">
    <location>
        <begin position="796"/>
        <end position="971"/>
    </location>
</feature>
<evidence type="ECO:0000313" key="13">
    <source>
        <dbReference type="Proteomes" id="UP000265515"/>
    </source>
</evidence>
<dbReference type="Pfam" id="PF24385">
    <property type="entry name" value="DSRM_DHX29"/>
    <property type="match status" value="1"/>
</dbReference>
<dbReference type="OMA" id="YMVHLLI"/>
<dbReference type="PANTHER" id="PTHR18934">
    <property type="entry name" value="ATP-DEPENDENT RNA HELICASE"/>
    <property type="match status" value="1"/>
</dbReference>
<comment type="caution">
    <text evidence="12">The sequence shown here is derived from an EMBL/GenBank/DDBJ whole genome shotgun (WGS) entry which is preliminary data.</text>
</comment>
<keyword evidence="4" id="KW-0347">Helicase</keyword>
<evidence type="ECO:0000256" key="5">
    <source>
        <dbReference type="ARBA" id="ARBA00022840"/>
    </source>
</evidence>
<dbReference type="SMART" id="SM00490">
    <property type="entry name" value="HELICc"/>
    <property type="match status" value="1"/>
</dbReference>
<dbReference type="OrthoDB" id="5600252at2759"/>
<proteinExistence type="predicted"/>
<keyword evidence="5" id="KW-0067">ATP-binding</keyword>
<keyword evidence="6" id="KW-0694">RNA-binding</keyword>